<dbReference type="RefSeq" id="XP_055697409.1">
    <property type="nucleotide sequence ID" value="XM_055841434.1"/>
</dbReference>
<evidence type="ECO:0000256" key="1">
    <source>
        <dbReference type="SAM" id="MobiDB-lite"/>
    </source>
</evidence>
<evidence type="ECO:0000313" key="3">
    <source>
        <dbReference type="Proteomes" id="UP000092462"/>
    </source>
</evidence>
<dbReference type="EMBL" id="AJVK01030786">
    <property type="status" value="NOT_ANNOTATED_CDS"/>
    <property type="molecule type" value="Genomic_DNA"/>
</dbReference>
<dbReference type="Proteomes" id="UP000092462">
    <property type="component" value="Unassembled WGS sequence"/>
</dbReference>
<sequence>MEDSGIDSGEKNEKMVLRESEESSSNEEEIEVIFRGVPSASSKTTYVPPTSSCRMMQRKLELKVERAKRTYKKFLKTEDSPQAKSSNIIPINRLQIPGHVENQPLVEYKSDHSDDEESLSFFPNTKALKKQDFSDTFSIQELPVSNSEDEDSQTLELVPPTSEDRFLTKLSNLFCCSN</sequence>
<keyword evidence="3" id="KW-1185">Reference proteome</keyword>
<evidence type="ECO:0000313" key="2">
    <source>
        <dbReference type="EnsemblMetazoa" id="PPAI005469-PA"/>
    </source>
</evidence>
<feature type="region of interest" description="Disordered" evidence="1">
    <location>
        <begin position="1"/>
        <end position="29"/>
    </location>
</feature>
<accession>A0A1B0DCD0</accession>
<dbReference type="GeneID" id="129798327"/>
<dbReference type="EnsemblMetazoa" id="PPAI005469-RA">
    <property type="protein sequence ID" value="PPAI005469-PA"/>
    <property type="gene ID" value="PPAI005469"/>
</dbReference>
<name>A0A1B0DCD0_PHLPP</name>
<feature type="compositionally biased region" description="Basic and acidic residues" evidence="1">
    <location>
        <begin position="8"/>
        <end position="21"/>
    </location>
</feature>
<dbReference type="AlphaFoldDB" id="A0A1B0DCD0"/>
<reference evidence="2" key="1">
    <citation type="submission" date="2022-08" db="UniProtKB">
        <authorList>
            <consortium name="EnsemblMetazoa"/>
        </authorList>
    </citation>
    <scope>IDENTIFICATION</scope>
    <source>
        <strain evidence="2">Israel</strain>
    </source>
</reference>
<dbReference type="OrthoDB" id="6119141at2759"/>
<dbReference type="VEuPathDB" id="VectorBase:PPAPM1_000352"/>
<dbReference type="VEuPathDB" id="VectorBase:PPAI005469"/>
<protein>
    <submittedName>
        <fullName evidence="2">Uncharacterized protein</fullName>
    </submittedName>
</protein>
<dbReference type="KEGG" id="ppap:129798327"/>
<organism evidence="2 3">
    <name type="scientific">Phlebotomus papatasi</name>
    <name type="common">Sandfly</name>
    <dbReference type="NCBI Taxonomy" id="29031"/>
    <lineage>
        <taxon>Eukaryota</taxon>
        <taxon>Metazoa</taxon>
        <taxon>Ecdysozoa</taxon>
        <taxon>Arthropoda</taxon>
        <taxon>Hexapoda</taxon>
        <taxon>Insecta</taxon>
        <taxon>Pterygota</taxon>
        <taxon>Neoptera</taxon>
        <taxon>Endopterygota</taxon>
        <taxon>Diptera</taxon>
        <taxon>Nematocera</taxon>
        <taxon>Psychodoidea</taxon>
        <taxon>Psychodidae</taxon>
        <taxon>Phlebotomus</taxon>
        <taxon>Phlebotomus</taxon>
    </lineage>
</organism>
<proteinExistence type="predicted"/>